<protein>
    <submittedName>
        <fullName evidence="1">Uncharacterized protein</fullName>
    </submittedName>
</protein>
<dbReference type="Proteomes" id="UP000324222">
    <property type="component" value="Unassembled WGS sequence"/>
</dbReference>
<proteinExistence type="predicted"/>
<dbReference type="AlphaFoldDB" id="A0A5B7F6T1"/>
<name>A0A5B7F6T1_PORTR</name>
<dbReference type="EMBL" id="VSRR010004988">
    <property type="protein sequence ID" value="MPC41257.1"/>
    <property type="molecule type" value="Genomic_DNA"/>
</dbReference>
<keyword evidence="2" id="KW-1185">Reference proteome</keyword>
<organism evidence="1 2">
    <name type="scientific">Portunus trituberculatus</name>
    <name type="common">Swimming crab</name>
    <name type="synonym">Neptunus trituberculatus</name>
    <dbReference type="NCBI Taxonomy" id="210409"/>
    <lineage>
        <taxon>Eukaryota</taxon>
        <taxon>Metazoa</taxon>
        <taxon>Ecdysozoa</taxon>
        <taxon>Arthropoda</taxon>
        <taxon>Crustacea</taxon>
        <taxon>Multicrustacea</taxon>
        <taxon>Malacostraca</taxon>
        <taxon>Eumalacostraca</taxon>
        <taxon>Eucarida</taxon>
        <taxon>Decapoda</taxon>
        <taxon>Pleocyemata</taxon>
        <taxon>Brachyura</taxon>
        <taxon>Eubrachyura</taxon>
        <taxon>Portunoidea</taxon>
        <taxon>Portunidae</taxon>
        <taxon>Portuninae</taxon>
        <taxon>Portunus</taxon>
    </lineage>
</organism>
<evidence type="ECO:0000313" key="2">
    <source>
        <dbReference type="Proteomes" id="UP000324222"/>
    </source>
</evidence>
<reference evidence="1 2" key="1">
    <citation type="submission" date="2019-05" db="EMBL/GenBank/DDBJ databases">
        <title>Another draft genome of Portunus trituberculatus and its Hox gene families provides insights of decapod evolution.</title>
        <authorList>
            <person name="Jeong J.-H."/>
            <person name="Song I."/>
            <person name="Kim S."/>
            <person name="Choi T."/>
            <person name="Kim D."/>
            <person name="Ryu S."/>
            <person name="Kim W."/>
        </authorList>
    </citation>
    <scope>NUCLEOTIDE SEQUENCE [LARGE SCALE GENOMIC DNA]</scope>
    <source>
        <tissue evidence="1">Muscle</tissue>
    </source>
</reference>
<evidence type="ECO:0000313" key="1">
    <source>
        <dbReference type="EMBL" id="MPC41257.1"/>
    </source>
</evidence>
<gene>
    <name evidence="1" type="ORF">E2C01_034845</name>
</gene>
<sequence>MFTTTFGFPLHSLTILDPPKRKCLFHFASTIWWDLRRYYADFPWNDYCFRVRDPSLCAIRITEGETMAGIFLI</sequence>
<accession>A0A5B7F6T1</accession>
<comment type="caution">
    <text evidence="1">The sequence shown here is derived from an EMBL/GenBank/DDBJ whole genome shotgun (WGS) entry which is preliminary data.</text>
</comment>